<evidence type="ECO:0000313" key="1">
    <source>
        <dbReference type="EMBL" id="MCD7462012.1"/>
    </source>
</evidence>
<protein>
    <submittedName>
        <fullName evidence="1">Uncharacterized protein</fullName>
    </submittedName>
</protein>
<comment type="caution">
    <text evidence="1">The sequence shown here is derived from an EMBL/GenBank/DDBJ whole genome shotgun (WGS) entry which is preliminary data.</text>
</comment>
<name>A0ABS8SSS8_DATST</name>
<organism evidence="1 2">
    <name type="scientific">Datura stramonium</name>
    <name type="common">Jimsonweed</name>
    <name type="synonym">Common thornapple</name>
    <dbReference type="NCBI Taxonomy" id="4076"/>
    <lineage>
        <taxon>Eukaryota</taxon>
        <taxon>Viridiplantae</taxon>
        <taxon>Streptophyta</taxon>
        <taxon>Embryophyta</taxon>
        <taxon>Tracheophyta</taxon>
        <taxon>Spermatophyta</taxon>
        <taxon>Magnoliopsida</taxon>
        <taxon>eudicotyledons</taxon>
        <taxon>Gunneridae</taxon>
        <taxon>Pentapetalae</taxon>
        <taxon>asterids</taxon>
        <taxon>lamiids</taxon>
        <taxon>Solanales</taxon>
        <taxon>Solanaceae</taxon>
        <taxon>Solanoideae</taxon>
        <taxon>Datureae</taxon>
        <taxon>Datura</taxon>
    </lineage>
</organism>
<keyword evidence="2" id="KW-1185">Reference proteome</keyword>
<sequence>MTIDQLRSSPLILRHFFGFVSGSLAKNSTTVPTLRFNTLLQQPSYCLQHLVSFTNYVIFGPNTTSD</sequence>
<dbReference type="EMBL" id="JACEIK010000770">
    <property type="protein sequence ID" value="MCD7462012.1"/>
    <property type="molecule type" value="Genomic_DNA"/>
</dbReference>
<gene>
    <name evidence="1" type="ORF">HAX54_047579</name>
</gene>
<dbReference type="Proteomes" id="UP000823775">
    <property type="component" value="Unassembled WGS sequence"/>
</dbReference>
<feature type="non-terminal residue" evidence="1">
    <location>
        <position position="66"/>
    </location>
</feature>
<reference evidence="1 2" key="1">
    <citation type="journal article" date="2021" name="BMC Genomics">
        <title>Datura genome reveals duplications of psychoactive alkaloid biosynthetic genes and high mutation rate following tissue culture.</title>
        <authorList>
            <person name="Rajewski A."/>
            <person name="Carter-House D."/>
            <person name="Stajich J."/>
            <person name="Litt A."/>
        </authorList>
    </citation>
    <scope>NUCLEOTIDE SEQUENCE [LARGE SCALE GENOMIC DNA]</scope>
    <source>
        <strain evidence="1">AR-01</strain>
    </source>
</reference>
<evidence type="ECO:0000313" key="2">
    <source>
        <dbReference type="Proteomes" id="UP000823775"/>
    </source>
</evidence>
<proteinExistence type="predicted"/>
<accession>A0ABS8SSS8</accession>